<keyword evidence="3" id="KW-1185">Reference proteome</keyword>
<dbReference type="Proteomes" id="UP000737391">
    <property type="component" value="Unassembled WGS sequence"/>
</dbReference>
<gene>
    <name evidence="2" type="ORF">FAGAP_9029</name>
</gene>
<evidence type="ECO:0000313" key="2">
    <source>
        <dbReference type="EMBL" id="KAF4494847.1"/>
    </source>
</evidence>
<protein>
    <submittedName>
        <fullName evidence="2">Glucans biosynthesis glucosyltransferase H</fullName>
    </submittedName>
</protein>
<keyword evidence="1" id="KW-1133">Transmembrane helix</keyword>
<accession>A0A9P5B317</accession>
<dbReference type="OrthoDB" id="3717264at2759"/>
<comment type="caution">
    <text evidence="2">The sequence shown here is derived from an EMBL/GenBank/DDBJ whole genome shotgun (WGS) entry which is preliminary data.</text>
</comment>
<dbReference type="EMBL" id="LUFC02000717">
    <property type="protein sequence ID" value="KAF4494847.1"/>
    <property type="molecule type" value="Genomic_DNA"/>
</dbReference>
<reference evidence="2" key="1">
    <citation type="submission" date="2020-01" db="EMBL/GenBank/DDBJ databases">
        <title>Identification and distribution of gene clusters putatively required for synthesis of sphingolipid metabolism inhibitors in phylogenetically diverse species of the filamentous fungus Fusarium.</title>
        <authorList>
            <person name="Kim H.-S."/>
            <person name="Busman M."/>
            <person name="Brown D.W."/>
            <person name="Divon H."/>
            <person name="Uhlig S."/>
            <person name="Proctor R.H."/>
        </authorList>
    </citation>
    <scope>NUCLEOTIDE SEQUENCE</scope>
    <source>
        <strain evidence="2">NRRL 31653</strain>
    </source>
</reference>
<sequence length="393" mass="44896">MSIIFPTVKMTSIPGYQRHWLIMALFLGTSSLPIVTSWSAIIGLLVMAFGDAEKSVYPYFNAKGPLPELRSRTALVIFMRNEDPSLIFDRVLEMHKSLFQIGRFQHFRFVLLSDTTLSEVMCMEDEGQYRHRHLSITPLPPPHGEVPSNRSPPGCVHWHASINYLGLSWWANDSALFWGHNAIIRTRAFREHCKLPVLSVKPPHHEPRYRGNHVHAPRWLRVPATADYNREATCNILFLLREPGLSLINRCQVYRILAKSLSPMAWFIMTLAFNIRSRVENPGASGVGVSVLSQWFIFRLLPEIAAFLTVVTNPSEIKRYGGMFRFVASIALEYVITSIMSTAATVRMTLFFCGLLRGTSIKWDAQNRDRLGLSWRHTFRVFWVENVIGLGII</sequence>
<keyword evidence="1" id="KW-0812">Transmembrane</keyword>
<proteinExistence type="predicted"/>
<keyword evidence="1" id="KW-0472">Membrane</keyword>
<dbReference type="AlphaFoldDB" id="A0A9P5B317"/>
<evidence type="ECO:0000256" key="1">
    <source>
        <dbReference type="SAM" id="Phobius"/>
    </source>
</evidence>
<feature type="transmembrane region" description="Helical" evidence="1">
    <location>
        <begin position="20"/>
        <end position="49"/>
    </location>
</feature>
<name>A0A9P5B317_9HYPO</name>
<organism evidence="2 3">
    <name type="scientific">Fusarium agapanthi</name>
    <dbReference type="NCBI Taxonomy" id="1803897"/>
    <lineage>
        <taxon>Eukaryota</taxon>
        <taxon>Fungi</taxon>
        <taxon>Dikarya</taxon>
        <taxon>Ascomycota</taxon>
        <taxon>Pezizomycotina</taxon>
        <taxon>Sordariomycetes</taxon>
        <taxon>Hypocreomycetidae</taxon>
        <taxon>Hypocreales</taxon>
        <taxon>Nectriaceae</taxon>
        <taxon>Fusarium</taxon>
        <taxon>Fusarium fujikuroi species complex</taxon>
    </lineage>
</organism>
<evidence type="ECO:0000313" key="3">
    <source>
        <dbReference type="Proteomes" id="UP000737391"/>
    </source>
</evidence>